<gene>
    <name evidence="2" type="ordered locus">Rmet_6262</name>
</gene>
<dbReference type="PANTHER" id="PTHR43689">
    <property type="entry name" value="HYDROLASE"/>
    <property type="match status" value="1"/>
</dbReference>
<dbReference type="HOGENOM" id="CLU_020336_29_1_4"/>
<geneLocation type="plasmid" evidence="2 3">
    <name>pMOL28</name>
</geneLocation>
<dbReference type="PANTHER" id="PTHR43689:SF8">
    <property type="entry name" value="ALPHA_BETA-HYDROLASES SUPERFAMILY PROTEIN"/>
    <property type="match status" value="1"/>
</dbReference>
<feature type="domain" description="AB hydrolase-1" evidence="1">
    <location>
        <begin position="42"/>
        <end position="211"/>
    </location>
</feature>
<dbReference type="Proteomes" id="UP000002429">
    <property type="component" value="Plasmid pMOL28"/>
</dbReference>
<keyword evidence="2" id="KW-0614">Plasmid</keyword>
<dbReference type="InterPro" id="IPR029058">
    <property type="entry name" value="AB_hydrolase_fold"/>
</dbReference>
<dbReference type="Gene3D" id="3.40.50.1820">
    <property type="entry name" value="alpha/beta hydrolase"/>
    <property type="match status" value="1"/>
</dbReference>
<accession>Q1L9Q5</accession>
<evidence type="ECO:0000259" key="1">
    <source>
        <dbReference type="Pfam" id="PF12697"/>
    </source>
</evidence>
<dbReference type="Pfam" id="PF12697">
    <property type="entry name" value="Abhydrolase_6"/>
    <property type="match status" value="1"/>
</dbReference>
<evidence type="ECO:0000313" key="2">
    <source>
        <dbReference type="EMBL" id="ABF13121.1"/>
    </source>
</evidence>
<dbReference type="EMBL" id="CP000355">
    <property type="protein sequence ID" value="ABF13121.1"/>
    <property type="molecule type" value="Genomic_DNA"/>
</dbReference>
<proteinExistence type="predicted"/>
<dbReference type="InterPro" id="IPR000073">
    <property type="entry name" value="AB_hydrolase_1"/>
</dbReference>
<sequence>MLPLILLPAMPCDERMYAAQVSGLSDLTECRVMVVDAQSFDAGAEHLLTSIHGRFIIAGTAYGGCLAIETAIRAPERVAGLWLMNCNPGAHPDLDAVRETSFRLRSGQLDQVLEEFATAAMPDTAADCRTVFIEMGRVIGAEVFARQSDAALTRRDHWDKLSSIVAPTLITWGMVDRFLPTGIGEEMARLMPHAQLDMLEGCGHFPSLEQPLLTTALARNWLLKHQNALT</sequence>
<name>Q1L9Q5_CUPMC</name>
<keyword evidence="2" id="KW-0378">Hydrolase</keyword>
<organism evidence="2 3">
    <name type="scientific">Cupriavidus metallidurans (strain ATCC 43123 / DSM 2839 / NBRC 102507 / CH34)</name>
    <name type="common">Ralstonia metallidurans</name>
    <dbReference type="NCBI Taxonomy" id="266264"/>
    <lineage>
        <taxon>Bacteria</taxon>
        <taxon>Pseudomonadati</taxon>
        <taxon>Pseudomonadota</taxon>
        <taxon>Betaproteobacteria</taxon>
        <taxon>Burkholderiales</taxon>
        <taxon>Burkholderiaceae</taxon>
        <taxon>Cupriavidus</taxon>
    </lineage>
</organism>
<dbReference type="SUPFAM" id="SSF53474">
    <property type="entry name" value="alpha/beta-Hydrolases"/>
    <property type="match status" value="1"/>
</dbReference>
<reference evidence="3" key="1">
    <citation type="journal article" date="2010" name="PLoS ONE">
        <title>The complete genome sequence of Cupriavidus metallidurans strain CH34, a master survivalist in harsh and anthropogenic environments.</title>
        <authorList>
            <person name="Janssen P.J."/>
            <person name="Van Houdt R."/>
            <person name="Moors H."/>
            <person name="Monsieurs P."/>
            <person name="Morin N."/>
            <person name="Michaux A."/>
            <person name="Benotmane M.A."/>
            <person name="Leys N."/>
            <person name="Vallaeys T."/>
            <person name="Lapidus A."/>
            <person name="Monchy S."/>
            <person name="Medigue C."/>
            <person name="Taghavi S."/>
            <person name="McCorkle S."/>
            <person name="Dunn J."/>
            <person name="van der Lelie D."/>
            <person name="Mergeay M."/>
        </authorList>
    </citation>
    <scope>NUCLEOTIDE SEQUENCE [LARGE SCALE GENOMIC DNA]</scope>
    <source>
        <strain evidence="3">ATCC 43123 / DSM 2839 / NBRC 102507 / CH34</strain>
    </source>
</reference>
<protein>
    <submittedName>
        <fullName evidence="2">Alpha/beta hydrolase</fullName>
    </submittedName>
</protein>
<dbReference type="AlphaFoldDB" id="Q1L9Q5"/>
<evidence type="ECO:0000313" key="3">
    <source>
        <dbReference type="Proteomes" id="UP000002429"/>
    </source>
</evidence>
<dbReference type="GO" id="GO:0016787">
    <property type="term" value="F:hydrolase activity"/>
    <property type="evidence" value="ECO:0007669"/>
    <property type="project" value="UniProtKB-KW"/>
</dbReference>
<dbReference type="KEGG" id="rme:Rmet_6262"/>
<keyword evidence="3" id="KW-1185">Reference proteome</keyword>